<keyword evidence="1" id="KW-0472">Membrane</keyword>
<keyword evidence="1" id="KW-0812">Transmembrane</keyword>
<evidence type="ECO:0008006" key="4">
    <source>
        <dbReference type="Google" id="ProtNLM"/>
    </source>
</evidence>
<keyword evidence="3" id="KW-1185">Reference proteome</keyword>
<name>A0A2T4AGG4_TRIHA</name>
<dbReference type="EMBL" id="KZ679679">
    <property type="protein sequence ID" value="PTB56180.1"/>
    <property type="molecule type" value="Genomic_DNA"/>
</dbReference>
<feature type="transmembrane region" description="Helical" evidence="1">
    <location>
        <begin position="200"/>
        <end position="221"/>
    </location>
</feature>
<evidence type="ECO:0000256" key="1">
    <source>
        <dbReference type="SAM" id="Phobius"/>
    </source>
</evidence>
<sequence>MRQLPLSLSVLFLPYHPKTFFFSSIRQTPKKKRHFKFKLKTAPLSLSSPTLTLSFFSAPRAENSHHTPAQPKQQITSFLKSHQIIKKIKNINTQYINSLKKESSCSCTSTLSSLRAGLTFEPSPLLFRPANHVQTKGLDRDRLHAFSSACHFFSCFAQHSRRHFVDSFVSVCGRRARWCLSGCHFTHFASEAPSAALFSVWRLSFCLVLLTCSLFVICLVCQSALSTHSGQHGSLFSGICLYFPFSALQEPIHLPNAPWSQHLADETCPLSLQPLETSVPMTDGFITVADCASNP</sequence>
<evidence type="ECO:0000313" key="2">
    <source>
        <dbReference type="EMBL" id="PTB56180.1"/>
    </source>
</evidence>
<organism evidence="2 3">
    <name type="scientific">Trichoderma harzianum CBS 226.95</name>
    <dbReference type="NCBI Taxonomy" id="983964"/>
    <lineage>
        <taxon>Eukaryota</taxon>
        <taxon>Fungi</taxon>
        <taxon>Dikarya</taxon>
        <taxon>Ascomycota</taxon>
        <taxon>Pezizomycotina</taxon>
        <taxon>Sordariomycetes</taxon>
        <taxon>Hypocreomycetidae</taxon>
        <taxon>Hypocreales</taxon>
        <taxon>Hypocreaceae</taxon>
        <taxon>Trichoderma</taxon>
    </lineage>
</organism>
<proteinExistence type="predicted"/>
<protein>
    <recommendedName>
        <fullName evidence="4">Transmembrane protein</fullName>
    </recommendedName>
</protein>
<evidence type="ECO:0000313" key="3">
    <source>
        <dbReference type="Proteomes" id="UP000241690"/>
    </source>
</evidence>
<gene>
    <name evidence="2" type="ORF">M431DRAFT_419862</name>
</gene>
<accession>A0A2T4AGG4</accession>
<dbReference type="GeneID" id="36623573"/>
<keyword evidence="1" id="KW-1133">Transmembrane helix</keyword>
<dbReference type="AlphaFoldDB" id="A0A2T4AGG4"/>
<dbReference type="RefSeq" id="XP_024775857.1">
    <property type="nucleotide sequence ID" value="XM_024915007.1"/>
</dbReference>
<reference evidence="2 3" key="1">
    <citation type="submission" date="2016-07" db="EMBL/GenBank/DDBJ databases">
        <title>Multiple horizontal gene transfer events from other fungi enriched the ability of initially mycotrophic Trichoderma (Ascomycota) to feed on dead plant biomass.</title>
        <authorList>
            <consortium name="DOE Joint Genome Institute"/>
            <person name="Aerts A."/>
            <person name="Atanasova L."/>
            <person name="Chenthamara K."/>
            <person name="Zhang J."/>
            <person name="Grujic M."/>
            <person name="Henrissat B."/>
            <person name="Kuo A."/>
            <person name="Salamov A."/>
            <person name="Lipzen A."/>
            <person name="Labutti K."/>
            <person name="Barry K."/>
            <person name="Miao Y."/>
            <person name="Rahimi M.J."/>
            <person name="Shen Q."/>
            <person name="Grigoriev I.V."/>
            <person name="Kubicek C.P."/>
            <person name="Druzhinina I.S."/>
        </authorList>
    </citation>
    <scope>NUCLEOTIDE SEQUENCE [LARGE SCALE GENOMIC DNA]</scope>
    <source>
        <strain evidence="2 3">CBS 226.95</strain>
    </source>
</reference>
<dbReference type="Proteomes" id="UP000241690">
    <property type="component" value="Unassembled WGS sequence"/>
</dbReference>